<feature type="transmembrane region" description="Helical" evidence="4">
    <location>
        <begin position="110"/>
        <end position="127"/>
    </location>
</feature>
<feature type="transmembrane region" description="Helical" evidence="4">
    <location>
        <begin position="261"/>
        <end position="278"/>
    </location>
</feature>
<dbReference type="Gene3D" id="1.20.1250.20">
    <property type="entry name" value="MFS general substrate transporter like domains"/>
    <property type="match status" value="1"/>
</dbReference>
<feature type="transmembrane region" description="Helical" evidence="4">
    <location>
        <begin position="383"/>
        <end position="401"/>
    </location>
</feature>
<evidence type="ECO:0000256" key="4">
    <source>
        <dbReference type="SAM" id="Phobius"/>
    </source>
</evidence>
<feature type="transmembrane region" description="Helical" evidence="4">
    <location>
        <begin position="355"/>
        <end position="377"/>
    </location>
</feature>
<feature type="transmembrane region" description="Helical" evidence="4">
    <location>
        <begin position="178"/>
        <end position="198"/>
    </location>
</feature>
<feature type="transmembrane region" description="Helical" evidence="4">
    <location>
        <begin position="290"/>
        <end position="310"/>
    </location>
</feature>
<feature type="transmembrane region" description="Helical" evidence="4">
    <location>
        <begin position="226"/>
        <end position="249"/>
    </location>
</feature>
<feature type="domain" description="Major facilitator superfamily (MFS) profile" evidence="5">
    <location>
        <begin position="225"/>
        <end position="410"/>
    </location>
</feature>
<name>A0ABU0M0H7_9HYPH</name>
<evidence type="ECO:0000256" key="2">
    <source>
        <dbReference type="ARBA" id="ARBA00022989"/>
    </source>
</evidence>
<evidence type="ECO:0000259" key="5">
    <source>
        <dbReference type="PROSITE" id="PS50850"/>
    </source>
</evidence>
<dbReference type="Proteomes" id="UP001223743">
    <property type="component" value="Unassembled WGS sequence"/>
</dbReference>
<feature type="transmembrane region" description="Helical" evidence="4">
    <location>
        <begin position="55"/>
        <end position="78"/>
    </location>
</feature>
<evidence type="ECO:0000256" key="3">
    <source>
        <dbReference type="ARBA" id="ARBA00023136"/>
    </source>
</evidence>
<organism evidence="6 7">
    <name type="scientific">Kaistia geumhonensis</name>
    <dbReference type="NCBI Taxonomy" id="410839"/>
    <lineage>
        <taxon>Bacteria</taxon>
        <taxon>Pseudomonadati</taxon>
        <taxon>Pseudomonadota</taxon>
        <taxon>Alphaproteobacteria</taxon>
        <taxon>Hyphomicrobiales</taxon>
        <taxon>Kaistiaceae</taxon>
        <taxon>Kaistia</taxon>
    </lineage>
</organism>
<keyword evidence="7" id="KW-1185">Reference proteome</keyword>
<gene>
    <name evidence="6" type="ORF">QO015_000070</name>
</gene>
<comment type="caution">
    <text evidence="6">The sequence shown here is derived from an EMBL/GenBank/DDBJ whole genome shotgun (WGS) entry which is preliminary data.</text>
</comment>
<dbReference type="InterPro" id="IPR020846">
    <property type="entry name" value="MFS_dom"/>
</dbReference>
<dbReference type="PANTHER" id="PTHR23534">
    <property type="entry name" value="MFS PERMEASE"/>
    <property type="match status" value="1"/>
</dbReference>
<feature type="transmembrane region" description="Helical" evidence="4">
    <location>
        <begin position="21"/>
        <end position="49"/>
    </location>
</feature>
<dbReference type="PANTHER" id="PTHR23534:SF1">
    <property type="entry name" value="MAJOR FACILITATOR SUPERFAMILY PROTEIN"/>
    <property type="match status" value="1"/>
</dbReference>
<evidence type="ECO:0000313" key="7">
    <source>
        <dbReference type="Proteomes" id="UP001223743"/>
    </source>
</evidence>
<feature type="transmembrane region" description="Helical" evidence="4">
    <location>
        <begin position="316"/>
        <end position="335"/>
    </location>
</feature>
<keyword evidence="1 4" id="KW-0812">Transmembrane</keyword>
<keyword evidence="3 4" id="KW-0472">Membrane</keyword>
<feature type="transmembrane region" description="Helical" evidence="4">
    <location>
        <begin position="147"/>
        <end position="166"/>
    </location>
</feature>
<dbReference type="InterPro" id="IPR036259">
    <property type="entry name" value="MFS_trans_sf"/>
</dbReference>
<reference evidence="6 7" key="1">
    <citation type="submission" date="2023-07" db="EMBL/GenBank/DDBJ databases">
        <title>Genomic Encyclopedia of Type Strains, Phase IV (KMG-IV): sequencing the most valuable type-strain genomes for metagenomic binning, comparative biology and taxonomic classification.</title>
        <authorList>
            <person name="Goeker M."/>
        </authorList>
    </citation>
    <scope>NUCLEOTIDE SEQUENCE [LARGE SCALE GENOMIC DNA]</scope>
    <source>
        <strain evidence="6 7">B1-1</strain>
    </source>
</reference>
<accession>A0ABU0M0H7</accession>
<dbReference type="PROSITE" id="PS50850">
    <property type="entry name" value="MFS"/>
    <property type="match status" value="1"/>
</dbReference>
<dbReference type="Pfam" id="PF07690">
    <property type="entry name" value="MFS_1"/>
    <property type="match status" value="1"/>
</dbReference>
<sequence length="410" mass="41885">MTTSEPLEGAALDAAVKRNAIVLTAATAFGGSMMPIAVAFGGLAGVYLLGPDKSLATVPVTALTLGSAVATIPAAILMARIGRRAGLVLGAVPGILGGVLTALAIVAGSFWLFAAASILIGASAAFGQQYRFAAVDAGTEMARSRALGLVMAGGILAAVIGPQAAILTRDLFSPIPFAGAYASIAVLAVVGALIVSRVRDLVPPRPRGSSHDRGRPLLVIMRQPRFIAAVLCGMASYAMMSLVMTAAPIAMVGCGLTQDDAALGIQWHVLAMFAPSYFTGRLIERFGKNAIVIAGLLILCACSVVAIAGITLAHFWIALVLLGIGWNFGFVGATAMLTETYRPEERGRVQGLNDFLIFAMSALASFFAGVLIGGPGWIAVNSIVFPTVALALAALALASLARGTIARPSP</sequence>
<keyword evidence="2 4" id="KW-1133">Transmembrane helix</keyword>
<proteinExistence type="predicted"/>
<dbReference type="SUPFAM" id="SSF103473">
    <property type="entry name" value="MFS general substrate transporter"/>
    <property type="match status" value="1"/>
</dbReference>
<feature type="transmembrane region" description="Helical" evidence="4">
    <location>
        <begin position="85"/>
        <end position="104"/>
    </location>
</feature>
<dbReference type="InterPro" id="IPR011701">
    <property type="entry name" value="MFS"/>
</dbReference>
<protein>
    <submittedName>
        <fullName evidence="6">MFS family permease</fullName>
    </submittedName>
</protein>
<dbReference type="EMBL" id="JAUSWJ010000001">
    <property type="protein sequence ID" value="MDQ0514457.1"/>
    <property type="molecule type" value="Genomic_DNA"/>
</dbReference>
<dbReference type="RefSeq" id="WP_266282221.1">
    <property type="nucleotide sequence ID" value="NZ_JAPKNF010000001.1"/>
</dbReference>
<evidence type="ECO:0000256" key="1">
    <source>
        <dbReference type="ARBA" id="ARBA00022692"/>
    </source>
</evidence>
<evidence type="ECO:0000313" key="6">
    <source>
        <dbReference type="EMBL" id="MDQ0514457.1"/>
    </source>
</evidence>